<gene>
    <name evidence="9" type="ORF">C4K68_06725</name>
</gene>
<protein>
    <submittedName>
        <fullName evidence="9">Peptidase</fullName>
    </submittedName>
</protein>
<evidence type="ECO:0000256" key="5">
    <source>
        <dbReference type="ARBA" id="ARBA00023049"/>
    </source>
</evidence>
<keyword evidence="1 6" id="KW-0645">Protease</keyword>
<dbReference type="GO" id="GO:0046872">
    <property type="term" value="F:metal ion binding"/>
    <property type="evidence" value="ECO:0007669"/>
    <property type="project" value="UniProtKB-KW"/>
</dbReference>
<evidence type="ECO:0000256" key="3">
    <source>
        <dbReference type="ARBA" id="ARBA00022801"/>
    </source>
</evidence>
<keyword evidence="5 6" id="KW-0482">Metalloprotease</keyword>
<dbReference type="Proteomes" id="UP000238196">
    <property type="component" value="Unassembled WGS sequence"/>
</dbReference>
<comment type="similarity">
    <text evidence="6">Belongs to the peptidase M48 family.</text>
</comment>
<evidence type="ECO:0000313" key="10">
    <source>
        <dbReference type="Proteomes" id="UP000238196"/>
    </source>
</evidence>
<feature type="chain" id="PRO_5015467755" evidence="7">
    <location>
        <begin position="21"/>
        <end position="244"/>
    </location>
</feature>
<feature type="signal peptide" evidence="7">
    <location>
        <begin position="1"/>
        <end position="20"/>
    </location>
</feature>
<organism evidence="9 10">
    <name type="scientific">Proteobacteria bacterium 228</name>
    <dbReference type="NCBI Taxonomy" id="2083153"/>
    <lineage>
        <taxon>Bacteria</taxon>
        <taxon>Pseudomonadati</taxon>
        <taxon>Pseudomonadota</taxon>
    </lineage>
</organism>
<feature type="domain" description="Peptidase M48" evidence="8">
    <location>
        <begin position="72"/>
        <end position="242"/>
    </location>
</feature>
<evidence type="ECO:0000259" key="8">
    <source>
        <dbReference type="Pfam" id="PF01435"/>
    </source>
</evidence>
<evidence type="ECO:0000256" key="7">
    <source>
        <dbReference type="SAM" id="SignalP"/>
    </source>
</evidence>
<keyword evidence="2" id="KW-0479">Metal-binding</keyword>
<evidence type="ECO:0000256" key="1">
    <source>
        <dbReference type="ARBA" id="ARBA00022670"/>
    </source>
</evidence>
<evidence type="ECO:0000313" key="9">
    <source>
        <dbReference type="EMBL" id="PPC78098.1"/>
    </source>
</evidence>
<keyword evidence="7" id="KW-0732">Signal</keyword>
<evidence type="ECO:0000256" key="2">
    <source>
        <dbReference type="ARBA" id="ARBA00022723"/>
    </source>
</evidence>
<accession>A0A2S5KTM3</accession>
<dbReference type="PANTHER" id="PTHR22726">
    <property type="entry name" value="METALLOENDOPEPTIDASE OMA1"/>
    <property type="match status" value="1"/>
</dbReference>
<dbReference type="PANTHER" id="PTHR22726:SF8">
    <property type="entry name" value="METALLOPROTEASE YCAL"/>
    <property type="match status" value="1"/>
</dbReference>
<dbReference type="GO" id="GO:0016020">
    <property type="term" value="C:membrane"/>
    <property type="evidence" value="ECO:0007669"/>
    <property type="project" value="TreeGrafter"/>
</dbReference>
<dbReference type="EMBL" id="PRLP01000020">
    <property type="protein sequence ID" value="PPC78098.1"/>
    <property type="molecule type" value="Genomic_DNA"/>
</dbReference>
<keyword evidence="4 6" id="KW-0862">Zinc</keyword>
<dbReference type="Pfam" id="PF01435">
    <property type="entry name" value="Peptidase_M48"/>
    <property type="match status" value="1"/>
</dbReference>
<sequence>MKKALIVVALASVMAGCVQNGVITTSSIGAAETAYHAATFSDDDARRMADQAAAYHDSRNKLSSPNSKYSKRLARIVKGLTSEDGLALNFRVYETKEVNAFAMANGTVRVYSGLLDRMSDDEVRSVIGHEIGHVKLGHSKKATQMAMAASAARQGASATGGTAALLNQSELADFSEELLNAQFSQKQESEADGYSVSFMKRHKWNAKANITAMQKLMALESGSHSMLDSHPATSDRIKHIQSLL</sequence>
<dbReference type="GO" id="GO:0004222">
    <property type="term" value="F:metalloendopeptidase activity"/>
    <property type="evidence" value="ECO:0007669"/>
    <property type="project" value="InterPro"/>
</dbReference>
<dbReference type="OrthoDB" id="9810445at2"/>
<dbReference type="AlphaFoldDB" id="A0A2S5KTM3"/>
<dbReference type="InterPro" id="IPR051156">
    <property type="entry name" value="Mito/Outer_Membr_Metalloprot"/>
</dbReference>
<reference evidence="9 10" key="1">
    <citation type="submission" date="2018-02" db="EMBL/GenBank/DDBJ databases">
        <title>novel marine gammaproteobacteria from coastal saline agro ecosystem.</title>
        <authorList>
            <person name="Krishnan R."/>
            <person name="Ramesh Kumar N."/>
        </authorList>
    </citation>
    <scope>NUCLEOTIDE SEQUENCE [LARGE SCALE GENOMIC DNA]</scope>
    <source>
        <strain evidence="9 10">228</strain>
    </source>
</reference>
<comment type="caution">
    <text evidence="9">The sequence shown here is derived from an EMBL/GenBank/DDBJ whole genome shotgun (WGS) entry which is preliminary data.</text>
</comment>
<dbReference type="GO" id="GO:0051603">
    <property type="term" value="P:proteolysis involved in protein catabolic process"/>
    <property type="evidence" value="ECO:0007669"/>
    <property type="project" value="TreeGrafter"/>
</dbReference>
<comment type="cofactor">
    <cofactor evidence="6">
        <name>Zn(2+)</name>
        <dbReference type="ChEBI" id="CHEBI:29105"/>
    </cofactor>
    <text evidence="6">Binds 1 zinc ion per subunit.</text>
</comment>
<dbReference type="Gene3D" id="3.30.2010.10">
    <property type="entry name" value="Metalloproteases ('zincins'), catalytic domain"/>
    <property type="match status" value="1"/>
</dbReference>
<name>A0A2S5KTM3_9PROT</name>
<dbReference type="PROSITE" id="PS51257">
    <property type="entry name" value="PROKAR_LIPOPROTEIN"/>
    <property type="match status" value="1"/>
</dbReference>
<evidence type="ECO:0000256" key="4">
    <source>
        <dbReference type="ARBA" id="ARBA00022833"/>
    </source>
</evidence>
<dbReference type="InterPro" id="IPR001915">
    <property type="entry name" value="Peptidase_M48"/>
</dbReference>
<keyword evidence="3 6" id="KW-0378">Hydrolase</keyword>
<proteinExistence type="inferred from homology"/>
<evidence type="ECO:0000256" key="6">
    <source>
        <dbReference type="RuleBase" id="RU003983"/>
    </source>
</evidence>